<dbReference type="InterPro" id="IPR001811">
    <property type="entry name" value="Chemokine_IL8-like_dom"/>
</dbReference>
<evidence type="ECO:0000313" key="3">
    <source>
        <dbReference type="Ensembl" id="ENSGWIP00000030296.1"/>
    </source>
</evidence>
<evidence type="ECO:0000256" key="1">
    <source>
        <dbReference type="ARBA" id="ARBA00022514"/>
    </source>
</evidence>
<proteinExistence type="predicted"/>
<evidence type="ECO:0000259" key="2">
    <source>
        <dbReference type="SMART" id="SM00199"/>
    </source>
</evidence>
<dbReference type="PANTHER" id="PTHR12015:SF190">
    <property type="entry name" value="C-C MOTIF CHEMOKINE"/>
    <property type="match status" value="1"/>
</dbReference>
<evidence type="ECO:0000313" key="4">
    <source>
        <dbReference type="Proteomes" id="UP000694680"/>
    </source>
</evidence>
<dbReference type="GO" id="GO:0008009">
    <property type="term" value="F:chemokine activity"/>
    <property type="evidence" value="ECO:0007669"/>
    <property type="project" value="InterPro"/>
</dbReference>
<keyword evidence="1" id="KW-0202">Cytokine</keyword>
<dbReference type="Ensembl" id="ENSGWIT00000033035.1">
    <property type="protein sequence ID" value="ENSGWIP00000030296.1"/>
    <property type="gene ID" value="ENSGWIG00000015785.1"/>
</dbReference>
<dbReference type="CDD" id="cd00272">
    <property type="entry name" value="Chemokine_CC"/>
    <property type="match status" value="1"/>
</dbReference>
<dbReference type="GO" id="GO:0006955">
    <property type="term" value="P:immune response"/>
    <property type="evidence" value="ECO:0007669"/>
    <property type="project" value="InterPro"/>
</dbReference>
<reference evidence="3" key="3">
    <citation type="submission" date="2025-09" db="UniProtKB">
        <authorList>
            <consortium name="Ensembl"/>
        </authorList>
    </citation>
    <scope>IDENTIFICATION</scope>
</reference>
<dbReference type="SUPFAM" id="SSF54117">
    <property type="entry name" value="Interleukin 8-like chemokines"/>
    <property type="match status" value="1"/>
</dbReference>
<dbReference type="Proteomes" id="UP000694680">
    <property type="component" value="Chromosome 17"/>
</dbReference>
<dbReference type="AlphaFoldDB" id="A0A8C5GHE7"/>
<dbReference type="InterPro" id="IPR039809">
    <property type="entry name" value="Chemokine_b/g/d"/>
</dbReference>
<dbReference type="SMART" id="SM00199">
    <property type="entry name" value="SCY"/>
    <property type="match status" value="1"/>
</dbReference>
<name>A0A8C5GHE7_GOUWI</name>
<dbReference type="GO" id="GO:0005615">
    <property type="term" value="C:extracellular space"/>
    <property type="evidence" value="ECO:0007669"/>
    <property type="project" value="UniProtKB-KW"/>
</dbReference>
<dbReference type="Gene3D" id="2.40.50.40">
    <property type="match status" value="1"/>
</dbReference>
<sequence>HLTQIRYCNGFMVCGHTSFLSSSALFKRQSPKKMCCTRYQKKQVQLNKLKSYVIQEITGYCNMKAVIFRTVKNRWFCADPKKKWVIELRFNLVIEGVGQEKNAILGGTPDTFGVQKIFSIKNFISKSLFSFGARTSTS</sequence>
<reference evidence="3" key="2">
    <citation type="submission" date="2025-08" db="UniProtKB">
        <authorList>
            <consortium name="Ensembl"/>
        </authorList>
    </citation>
    <scope>IDENTIFICATION</scope>
</reference>
<keyword evidence="4" id="KW-1185">Reference proteome</keyword>
<reference evidence="3" key="1">
    <citation type="submission" date="2020-06" db="EMBL/GenBank/DDBJ databases">
        <authorList>
            <consortium name="Wellcome Sanger Institute Data Sharing"/>
        </authorList>
    </citation>
    <scope>NUCLEOTIDE SEQUENCE [LARGE SCALE GENOMIC DNA]</scope>
</reference>
<feature type="domain" description="Chemokine interleukin-8-like" evidence="2">
    <location>
        <begin position="32"/>
        <end position="92"/>
    </location>
</feature>
<dbReference type="Pfam" id="PF00048">
    <property type="entry name" value="IL8"/>
    <property type="match status" value="1"/>
</dbReference>
<organism evidence="3 4">
    <name type="scientific">Gouania willdenowi</name>
    <name type="common">Blunt-snouted clingfish</name>
    <name type="synonym">Lepadogaster willdenowi</name>
    <dbReference type="NCBI Taxonomy" id="441366"/>
    <lineage>
        <taxon>Eukaryota</taxon>
        <taxon>Metazoa</taxon>
        <taxon>Chordata</taxon>
        <taxon>Craniata</taxon>
        <taxon>Vertebrata</taxon>
        <taxon>Euteleostomi</taxon>
        <taxon>Actinopterygii</taxon>
        <taxon>Neopterygii</taxon>
        <taxon>Teleostei</taxon>
        <taxon>Neoteleostei</taxon>
        <taxon>Acanthomorphata</taxon>
        <taxon>Ovalentaria</taxon>
        <taxon>Blenniimorphae</taxon>
        <taxon>Blenniiformes</taxon>
        <taxon>Gobiesocoidei</taxon>
        <taxon>Gobiesocidae</taxon>
        <taxon>Gobiesocinae</taxon>
        <taxon>Gouania</taxon>
    </lineage>
</organism>
<dbReference type="InterPro" id="IPR036048">
    <property type="entry name" value="Interleukin_8-like_sf"/>
</dbReference>
<protein>
    <recommendedName>
        <fullName evidence="2">Chemokine interleukin-8-like domain-containing protein</fullName>
    </recommendedName>
</protein>
<accession>A0A8C5GHE7</accession>
<dbReference type="PANTHER" id="PTHR12015">
    <property type="entry name" value="SMALL INDUCIBLE CYTOKINE A"/>
    <property type="match status" value="1"/>
</dbReference>